<dbReference type="GO" id="GO:0016604">
    <property type="term" value="C:nuclear body"/>
    <property type="evidence" value="ECO:0007669"/>
    <property type="project" value="TreeGrafter"/>
</dbReference>
<gene>
    <name evidence="5" type="ORF">HIM_03637</name>
</gene>
<dbReference type="GO" id="GO:0000712">
    <property type="term" value="P:resolution of meiotic recombination intermediates"/>
    <property type="evidence" value="ECO:0007669"/>
    <property type="project" value="TreeGrafter"/>
</dbReference>
<dbReference type="Proteomes" id="UP000054481">
    <property type="component" value="Unassembled WGS sequence"/>
</dbReference>
<evidence type="ECO:0000313" key="5">
    <source>
        <dbReference type="EMBL" id="KJZ76760.1"/>
    </source>
</evidence>
<evidence type="ECO:0000256" key="1">
    <source>
        <dbReference type="ARBA" id="ARBA00006395"/>
    </source>
</evidence>
<dbReference type="InterPro" id="IPR013894">
    <property type="entry name" value="RMI1_OB"/>
</dbReference>
<reference evidence="5 6" key="1">
    <citation type="journal article" date="2014" name="Genome Biol. Evol.">
        <title>Comparative genomics and transcriptomics analyses reveal divergent lifestyle features of nematode endoparasitic fungus Hirsutella minnesotensis.</title>
        <authorList>
            <person name="Lai Y."/>
            <person name="Liu K."/>
            <person name="Zhang X."/>
            <person name="Zhang X."/>
            <person name="Li K."/>
            <person name="Wang N."/>
            <person name="Shu C."/>
            <person name="Wu Y."/>
            <person name="Wang C."/>
            <person name="Bushley K.E."/>
            <person name="Xiang M."/>
            <person name="Liu X."/>
        </authorList>
    </citation>
    <scope>NUCLEOTIDE SEQUENCE [LARGE SCALE GENOMIC DNA]</scope>
    <source>
        <strain evidence="5 6">3608</strain>
    </source>
</reference>
<dbReference type="InterPro" id="IPR042470">
    <property type="entry name" value="RMI1_N_C_sf"/>
</dbReference>
<keyword evidence="6" id="KW-1185">Reference proteome</keyword>
<sequence>MSIRQQSISAQRTCLPKKPPRLSSRQLPARPVDDLTSSPDGSNGSGNNGGTQGSSLLDTSLLPALPPNVAEAGVASMPLPRDVHVQVLDVENLSLSRWEQIEELEEVARGERTRGRQVIRVTADDRAGANATHRLVLQDCRGTRIYAVELRRIDRIGVGKTSVGEKMLLRAGTVVARGTVLLTPETCVLLGGRVETWHEAWVQGRLQRLKDAVGSDRPG</sequence>
<feature type="domain" description="RecQ mediated genome instability protein 1 OB-fold" evidence="4">
    <location>
        <begin position="65"/>
        <end position="205"/>
    </location>
</feature>
<dbReference type="GO" id="GO:0031422">
    <property type="term" value="C:RecQ family helicase-topoisomerase III complex"/>
    <property type="evidence" value="ECO:0007669"/>
    <property type="project" value="TreeGrafter"/>
</dbReference>
<dbReference type="PANTHER" id="PTHR14790">
    <property type="entry name" value="RECQ-MEDIATED GENOME INSTABILITY PROTEIN 1 RMI1"/>
    <property type="match status" value="1"/>
</dbReference>
<organism evidence="5 6">
    <name type="scientific">Hirsutella minnesotensis 3608</name>
    <dbReference type="NCBI Taxonomy" id="1043627"/>
    <lineage>
        <taxon>Eukaryota</taxon>
        <taxon>Fungi</taxon>
        <taxon>Dikarya</taxon>
        <taxon>Ascomycota</taxon>
        <taxon>Pezizomycotina</taxon>
        <taxon>Sordariomycetes</taxon>
        <taxon>Hypocreomycetidae</taxon>
        <taxon>Hypocreales</taxon>
        <taxon>Ophiocordycipitaceae</taxon>
        <taxon>Hirsutella</taxon>
    </lineage>
</organism>
<dbReference type="AlphaFoldDB" id="A0A0F7ZQ75"/>
<protein>
    <recommendedName>
        <fullName evidence="2">RecQ-mediated genome instability protein 1</fullName>
    </recommendedName>
</protein>
<accession>A0A0F7ZQ75</accession>
<proteinExistence type="inferred from homology"/>
<evidence type="ECO:0000313" key="6">
    <source>
        <dbReference type="Proteomes" id="UP000054481"/>
    </source>
</evidence>
<dbReference type="Gene3D" id="2.40.50.770">
    <property type="entry name" value="RecQ-mediated genome instability protein Rmi1, C-terminal domain"/>
    <property type="match status" value="1"/>
</dbReference>
<dbReference type="PANTHER" id="PTHR14790:SF15">
    <property type="entry name" value="RECQ-MEDIATED GENOME INSTABILITY PROTEIN 1"/>
    <property type="match status" value="1"/>
</dbReference>
<evidence type="ECO:0000256" key="2">
    <source>
        <dbReference type="ARBA" id="ARBA00018987"/>
    </source>
</evidence>
<comment type="similarity">
    <text evidence="1">Belongs to the RMI1 family.</text>
</comment>
<dbReference type="Pfam" id="PF08585">
    <property type="entry name" value="RMI1_N_C"/>
    <property type="match status" value="1"/>
</dbReference>
<feature type="region of interest" description="Disordered" evidence="3">
    <location>
        <begin position="1"/>
        <end position="62"/>
    </location>
</feature>
<feature type="compositionally biased region" description="Polar residues" evidence="3">
    <location>
        <begin position="1"/>
        <end position="12"/>
    </location>
</feature>
<dbReference type="EMBL" id="KQ030509">
    <property type="protein sequence ID" value="KJZ76760.1"/>
    <property type="molecule type" value="Genomic_DNA"/>
</dbReference>
<dbReference type="OrthoDB" id="341511at2759"/>
<name>A0A0F7ZQ75_9HYPO</name>
<dbReference type="GO" id="GO:0000724">
    <property type="term" value="P:double-strand break repair via homologous recombination"/>
    <property type="evidence" value="ECO:0007669"/>
    <property type="project" value="TreeGrafter"/>
</dbReference>
<feature type="compositionally biased region" description="Gly residues" evidence="3">
    <location>
        <begin position="43"/>
        <end position="52"/>
    </location>
</feature>
<evidence type="ECO:0000256" key="3">
    <source>
        <dbReference type="SAM" id="MobiDB-lite"/>
    </source>
</evidence>
<evidence type="ECO:0000259" key="4">
    <source>
        <dbReference type="Pfam" id="PF08585"/>
    </source>
</evidence>